<dbReference type="Gene3D" id="2.40.30.170">
    <property type="match status" value="1"/>
</dbReference>
<feature type="signal peptide" evidence="3">
    <location>
        <begin position="1"/>
        <end position="26"/>
    </location>
</feature>
<sequence length="370" mass="38305">MFVFRSPSSPKAAAFATLVLSSVLLAACSRPEPAPDPVRAVRTMVVQADTVGGERDFAAEVRARTESRLAFQVPGRLVRRMVDVGQTVKAGQPLAQIDPQDLRLAQSAAQAAVAAAEVNATQAAADLRRFRDLQAQGFISAAELQRRETTAQAAEAQLAQARAQAAVQGNQAGYGTLLAPAAGVVTATDAEPGTVLAAGQGVLRLAHAGPRDAVFSVPEDEVDGVRRLQGRTGALRVRGWGRDTDWPATVREVAAAADPATRTFLVKADLGAAPADLGQTATVALPLPPRDGLIRLPLSAVRELGGRTVVWQLDPQAMTVAAREIQVAGADGNLALVGGGLAPGAEVVTAGVHVLTDGQKVTRFVQAAAK</sequence>
<comment type="caution">
    <text evidence="5">The sequence shown here is derived from an EMBL/GenBank/DDBJ whole genome shotgun (WGS) entry which is preliminary data.</text>
</comment>
<dbReference type="RefSeq" id="WP_128196038.1">
    <property type="nucleotide sequence ID" value="NZ_SACT01000001.1"/>
</dbReference>
<dbReference type="PROSITE" id="PS51257">
    <property type="entry name" value="PROKAR_LIPOPROTEIN"/>
    <property type="match status" value="1"/>
</dbReference>
<name>A0A437K1G0_9BURK</name>
<dbReference type="Proteomes" id="UP000288178">
    <property type="component" value="Unassembled WGS sequence"/>
</dbReference>
<dbReference type="AlphaFoldDB" id="A0A437K1G0"/>
<dbReference type="Gene3D" id="1.10.287.470">
    <property type="entry name" value="Helix hairpin bin"/>
    <property type="match status" value="1"/>
</dbReference>
<feature type="chain" id="PRO_5019431476" evidence="3">
    <location>
        <begin position="27"/>
        <end position="370"/>
    </location>
</feature>
<reference evidence="5 6" key="1">
    <citation type="submission" date="2019-01" db="EMBL/GenBank/DDBJ databases">
        <authorList>
            <person name="Chen W.-M."/>
        </authorList>
    </citation>
    <scope>NUCLEOTIDE SEQUENCE [LARGE SCALE GENOMIC DNA]</scope>
    <source>
        <strain evidence="5 6">ICH-3</strain>
    </source>
</reference>
<protein>
    <submittedName>
        <fullName evidence="5">Efflux RND transporter periplasmic adaptor subunit</fullName>
    </submittedName>
</protein>
<comment type="similarity">
    <text evidence="1">Belongs to the membrane fusion protein (MFP) (TC 8.A.1) family.</text>
</comment>
<gene>
    <name evidence="5" type="ORF">ENE75_04590</name>
</gene>
<evidence type="ECO:0000313" key="6">
    <source>
        <dbReference type="Proteomes" id="UP000288178"/>
    </source>
</evidence>
<dbReference type="PANTHER" id="PTHR30469">
    <property type="entry name" value="MULTIDRUG RESISTANCE PROTEIN MDTA"/>
    <property type="match status" value="1"/>
</dbReference>
<evidence type="ECO:0000259" key="4">
    <source>
        <dbReference type="Pfam" id="PF25917"/>
    </source>
</evidence>
<keyword evidence="3" id="KW-0732">Signal</keyword>
<dbReference type="NCBIfam" id="TIGR01730">
    <property type="entry name" value="RND_mfp"/>
    <property type="match status" value="1"/>
</dbReference>
<dbReference type="PANTHER" id="PTHR30469:SF18">
    <property type="entry name" value="RESISTANCE-NODULATION-CELL DIVISION (RND) EFFLUX MEMBRANE FUSION PROTEIN-RELATED"/>
    <property type="match status" value="1"/>
</dbReference>
<proteinExistence type="inferred from homology"/>
<evidence type="ECO:0000256" key="1">
    <source>
        <dbReference type="ARBA" id="ARBA00009477"/>
    </source>
</evidence>
<dbReference type="InterPro" id="IPR058625">
    <property type="entry name" value="MdtA-like_BSH"/>
</dbReference>
<dbReference type="EMBL" id="SACT01000001">
    <property type="protein sequence ID" value="RVT54143.1"/>
    <property type="molecule type" value="Genomic_DNA"/>
</dbReference>
<accession>A0A437K1G0</accession>
<dbReference type="GO" id="GO:1990281">
    <property type="term" value="C:efflux pump complex"/>
    <property type="evidence" value="ECO:0007669"/>
    <property type="project" value="TreeGrafter"/>
</dbReference>
<feature type="domain" description="Multidrug resistance protein MdtA-like barrel-sandwich hybrid" evidence="4">
    <location>
        <begin position="72"/>
        <end position="200"/>
    </location>
</feature>
<keyword evidence="2" id="KW-0175">Coiled coil</keyword>
<evidence type="ECO:0000256" key="3">
    <source>
        <dbReference type="SAM" id="SignalP"/>
    </source>
</evidence>
<dbReference type="SUPFAM" id="SSF111369">
    <property type="entry name" value="HlyD-like secretion proteins"/>
    <property type="match status" value="1"/>
</dbReference>
<dbReference type="InterPro" id="IPR006143">
    <property type="entry name" value="RND_pump_MFP"/>
</dbReference>
<evidence type="ECO:0000256" key="2">
    <source>
        <dbReference type="SAM" id="Coils"/>
    </source>
</evidence>
<dbReference type="OrthoDB" id="9806939at2"/>
<dbReference type="Pfam" id="PF25917">
    <property type="entry name" value="BSH_RND"/>
    <property type="match status" value="1"/>
</dbReference>
<feature type="coiled-coil region" evidence="2">
    <location>
        <begin position="139"/>
        <end position="171"/>
    </location>
</feature>
<evidence type="ECO:0000313" key="5">
    <source>
        <dbReference type="EMBL" id="RVT54143.1"/>
    </source>
</evidence>
<organism evidence="5 6">
    <name type="scientific">Rubrivivax albus</name>
    <dbReference type="NCBI Taxonomy" id="2499835"/>
    <lineage>
        <taxon>Bacteria</taxon>
        <taxon>Pseudomonadati</taxon>
        <taxon>Pseudomonadota</taxon>
        <taxon>Betaproteobacteria</taxon>
        <taxon>Burkholderiales</taxon>
        <taxon>Sphaerotilaceae</taxon>
        <taxon>Rubrivivax</taxon>
    </lineage>
</organism>
<keyword evidence="6" id="KW-1185">Reference proteome</keyword>
<dbReference type="Gene3D" id="2.40.50.100">
    <property type="match status" value="1"/>
</dbReference>
<dbReference type="GO" id="GO:0015562">
    <property type="term" value="F:efflux transmembrane transporter activity"/>
    <property type="evidence" value="ECO:0007669"/>
    <property type="project" value="TreeGrafter"/>
</dbReference>
<dbReference type="Gene3D" id="2.40.420.20">
    <property type="match status" value="1"/>
</dbReference>